<dbReference type="InterPro" id="IPR055237">
    <property type="entry name" value="Cdc6_lid"/>
</dbReference>
<organism evidence="5 6">
    <name type="scientific">Haloarcula nitratireducens</name>
    <dbReference type="NCBI Taxonomy" id="2487749"/>
    <lineage>
        <taxon>Archaea</taxon>
        <taxon>Methanobacteriati</taxon>
        <taxon>Methanobacteriota</taxon>
        <taxon>Stenosarchaea group</taxon>
        <taxon>Halobacteria</taxon>
        <taxon>Halobacteriales</taxon>
        <taxon>Haloarculaceae</taxon>
        <taxon>Haloarcula</taxon>
    </lineage>
</organism>
<proteinExistence type="predicted"/>
<dbReference type="Pfam" id="PF22703">
    <property type="entry name" value="Cdc6_lid"/>
    <property type="match status" value="1"/>
</dbReference>
<evidence type="ECO:0000256" key="2">
    <source>
        <dbReference type="ARBA" id="ARBA00022741"/>
    </source>
</evidence>
<accession>A0AAW4PH74</accession>
<evidence type="ECO:0000256" key="3">
    <source>
        <dbReference type="ARBA" id="ARBA00022840"/>
    </source>
</evidence>
<keyword evidence="1" id="KW-0235">DNA replication</keyword>
<dbReference type="Gene3D" id="1.10.10.10">
    <property type="entry name" value="Winged helix-like DNA-binding domain superfamily/Winged helix DNA-binding domain"/>
    <property type="match status" value="1"/>
</dbReference>
<feature type="domain" description="Cdc6 AAA+ ATPase-type lid" evidence="4">
    <location>
        <begin position="42"/>
        <end position="102"/>
    </location>
</feature>
<dbReference type="SUPFAM" id="SSF52540">
    <property type="entry name" value="P-loop containing nucleoside triphosphate hydrolases"/>
    <property type="match status" value="1"/>
</dbReference>
<dbReference type="Proteomes" id="UP001430455">
    <property type="component" value="Unassembled WGS sequence"/>
</dbReference>
<keyword evidence="6" id="KW-1185">Reference proteome</keyword>
<reference evidence="5 6" key="1">
    <citation type="submission" date="2021-06" db="EMBL/GenBank/DDBJ databases">
        <title>Halomicroarcula sp. a new haloarchaeum isolated from saline soil.</title>
        <authorList>
            <person name="Duran-Viseras A."/>
            <person name="Sanchez-Porro C."/>
            <person name="Ventosa A."/>
        </authorList>
    </citation>
    <scope>NUCLEOTIDE SEQUENCE [LARGE SCALE GENOMIC DNA]</scope>
    <source>
        <strain evidence="5 6">F27</strain>
    </source>
</reference>
<dbReference type="Gene3D" id="1.10.8.60">
    <property type="match status" value="1"/>
</dbReference>
<dbReference type="RefSeq" id="WP_220582401.1">
    <property type="nucleotide sequence ID" value="NZ_RKLT01000029.1"/>
</dbReference>
<dbReference type="InterPro" id="IPR036390">
    <property type="entry name" value="WH_DNA-bd_sf"/>
</dbReference>
<dbReference type="GO" id="GO:0005524">
    <property type="term" value="F:ATP binding"/>
    <property type="evidence" value="ECO:0007669"/>
    <property type="project" value="UniProtKB-KW"/>
</dbReference>
<keyword evidence="3" id="KW-0067">ATP-binding</keyword>
<dbReference type="EMBL" id="RKLT01000029">
    <property type="protein sequence ID" value="MBX0297816.1"/>
    <property type="molecule type" value="Genomic_DNA"/>
</dbReference>
<name>A0AAW4PH74_9EURY</name>
<evidence type="ECO:0000259" key="4">
    <source>
        <dbReference type="Pfam" id="PF22703"/>
    </source>
</evidence>
<evidence type="ECO:0000313" key="6">
    <source>
        <dbReference type="Proteomes" id="UP001430455"/>
    </source>
</evidence>
<protein>
    <submittedName>
        <fullName evidence="5">Orc1/cdc6 family replication initiation protein</fullName>
    </submittedName>
</protein>
<dbReference type="GO" id="GO:0006260">
    <property type="term" value="P:DNA replication"/>
    <property type="evidence" value="ECO:0007669"/>
    <property type="project" value="UniProtKB-KW"/>
</dbReference>
<evidence type="ECO:0000313" key="5">
    <source>
        <dbReference type="EMBL" id="MBX0297816.1"/>
    </source>
</evidence>
<sequence length="187" mass="21550">MVLIANQEKELFEPLNARLTSRLQTAIRIRFDRYSVDELVGILRPRVRLGLHEDAVTSDQLKLIANAAAGDARVGIETLRVAVRHATHEGLESVSDDIIRNAVSEAKSEIRQRNVDRLNSHQQILYDIITEHEEIHPSKLYDEYRTRASNPRSERMVRNYLRKLVHYNLIEANGKNRGRVYRVASSE</sequence>
<comment type="caution">
    <text evidence="5">The sequence shown here is derived from an EMBL/GenBank/DDBJ whole genome shotgun (WGS) entry which is preliminary data.</text>
</comment>
<dbReference type="InterPro" id="IPR027417">
    <property type="entry name" value="P-loop_NTPase"/>
</dbReference>
<gene>
    <name evidence="5" type="ORF">EGH23_23390</name>
</gene>
<keyword evidence="2" id="KW-0547">Nucleotide-binding</keyword>
<dbReference type="CDD" id="cd18139">
    <property type="entry name" value="HLD_clamp_RarA"/>
    <property type="match status" value="1"/>
</dbReference>
<dbReference type="Gene3D" id="3.40.50.300">
    <property type="entry name" value="P-loop containing nucleotide triphosphate hydrolases"/>
    <property type="match status" value="1"/>
</dbReference>
<dbReference type="AlphaFoldDB" id="A0AAW4PH74"/>
<dbReference type="SUPFAM" id="SSF46785">
    <property type="entry name" value="Winged helix' DNA-binding domain"/>
    <property type="match status" value="1"/>
</dbReference>
<evidence type="ECO:0000256" key="1">
    <source>
        <dbReference type="ARBA" id="ARBA00022705"/>
    </source>
</evidence>
<dbReference type="InterPro" id="IPR036388">
    <property type="entry name" value="WH-like_DNA-bd_sf"/>
</dbReference>